<dbReference type="InterPro" id="IPR008979">
    <property type="entry name" value="Galactose-bd-like_sf"/>
</dbReference>
<dbReference type="RefSeq" id="WP_135150722.1">
    <property type="nucleotide sequence ID" value="NZ_SOMN01000002.1"/>
</dbReference>
<reference evidence="3 4" key="1">
    <citation type="submission" date="2019-03" db="EMBL/GenBank/DDBJ databases">
        <title>Cohnella endophytica sp. nov., a novel endophytic bacterium isolated from bark of Sonneratia apetala.</title>
        <authorList>
            <person name="Tuo L."/>
        </authorList>
    </citation>
    <scope>NUCLEOTIDE SEQUENCE [LARGE SCALE GENOMIC DNA]</scope>
    <source>
        <strain evidence="3 4">CCTCC AB 208254</strain>
    </source>
</reference>
<feature type="domain" description="CBM-cenC" evidence="2">
    <location>
        <begin position="139"/>
        <end position="201"/>
    </location>
</feature>
<evidence type="ECO:0000313" key="3">
    <source>
        <dbReference type="EMBL" id="TFE30843.1"/>
    </source>
</evidence>
<evidence type="ECO:0000313" key="4">
    <source>
        <dbReference type="Proteomes" id="UP000297900"/>
    </source>
</evidence>
<dbReference type="EMBL" id="SOMN01000002">
    <property type="protein sequence ID" value="TFE30843.1"/>
    <property type="molecule type" value="Genomic_DNA"/>
</dbReference>
<evidence type="ECO:0000256" key="1">
    <source>
        <dbReference type="ARBA" id="ARBA00022801"/>
    </source>
</evidence>
<keyword evidence="1" id="KW-0378">Hydrolase</keyword>
<evidence type="ECO:0000259" key="2">
    <source>
        <dbReference type="Pfam" id="PF02018"/>
    </source>
</evidence>
<dbReference type="SUPFAM" id="SSF49785">
    <property type="entry name" value="Galactose-binding domain-like"/>
    <property type="match status" value="1"/>
</dbReference>
<dbReference type="AlphaFoldDB" id="A0A4Y8MB39"/>
<keyword evidence="4" id="KW-1185">Reference proteome</keyword>
<name>A0A4Y8MB39_9BACL</name>
<organism evidence="3 4">
    <name type="scientific">Cohnella luojiensis</name>
    <dbReference type="NCBI Taxonomy" id="652876"/>
    <lineage>
        <taxon>Bacteria</taxon>
        <taxon>Bacillati</taxon>
        <taxon>Bacillota</taxon>
        <taxon>Bacilli</taxon>
        <taxon>Bacillales</taxon>
        <taxon>Paenibacillaceae</taxon>
        <taxon>Cohnella</taxon>
    </lineage>
</organism>
<accession>A0A4Y8MB39</accession>
<dbReference type="GO" id="GO:0016798">
    <property type="term" value="F:hydrolase activity, acting on glycosyl bonds"/>
    <property type="evidence" value="ECO:0007669"/>
    <property type="project" value="InterPro"/>
</dbReference>
<dbReference type="InterPro" id="IPR003305">
    <property type="entry name" value="CenC_carb-bd"/>
</dbReference>
<dbReference type="Proteomes" id="UP000297900">
    <property type="component" value="Unassembled WGS sequence"/>
</dbReference>
<gene>
    <name evidence="3" type="ORF">E2980_03440</name>
</gene>
<dbReference type="OrthoDB" id="1937933at2"/>
<dbReference type="Pfam" id="PF02018">
    <property type="entry name" value="CBM_4_9"/>
    <property type="match status" value="1"/>
</dbReference>
<dbReference type="Gene3D" id="2.60.120.260">
    <property type="entry name" value="Galactose-binding domain-like"/>
    <property type="match status" value="1"/>
</dbReference>
<comment type="caution">
    <text evidence="3">The sequence shown here is derived from an EMBL/GenBank/DDBJ whole genome shotgun (WGS) entry which is preliminary data.</text>
</comment>
<protein>
    <recommendedName>
        <fullName evidence="2">CBM-cenC domain-containing protein</fullName>
    </recommendedName>
</protein>
<proteinExistence type="predicted"/>
<sequence>MPNRYCNLPPAVPIKDSFPQIDAGFAAVQDDLDNMPFNMARQAIINGNFDVAQRGTSFVNPTNGGFLLDHWATFYTADGGVLPTTVTHSQQKLSPGDIPNSYFFDRTNVNGAGSGFGVSAYYFKGQKIEHGTRYLCGAGKKVTVSFWARSDIPGKRIAVAIQQTYGSGGSPTVGEALTTSGQIITLSAVWTRYSFTFTTNTLAGKTFGTNNDDYLWVRIFSMWGTTTATSYLGGGTAETFVGAGNIDIIQVQVCAGDVALLYQPRTFGEELALCQRYYEKSYDLGVSISSATGIGEVYYSTRRAVAASTSGVLVNTVPFKVRKRIPPTVKLYSPSGTANALRVDNVNDRTGATAGTIGDSGFAQVNLDSTSATTVGLDSLIEYQWTADAEL</sequence>